<organism evidence="1 2">
    <name type="scientific">Metallumcola ferriviriculae</name>
    <dbReference type="NCBI Taxonomy" id="3039180"/>
    <lineage>
        <taxon>Bacteria</taxon>
        <taxon>Bacillati</taxon>
        <taxon>Bacillota</taxon>
        <taxon>Clostridia</taxon>
        <taxon>Neomoorellales</taxon>
        <taxon>Desulfitibacteraceae</taxon>
        <taxon>Metallumcola</taxon>
    </lineage>
</organism>
<evidence type="ECO:0000313" key="2">
    <source>
        <dbReference type="Proteomes" id="UP001329915"/>
    </source>
</evidence>
<dbReference type="RefSeq" id="WP_366921968.1">
    <property type="nucleotide sequence ID" value="NZ_CP121694.1"/>
</dbReference>
<dbReference type="KEGG" id="dbc:MFMK1_002394"/>
<accession>A0AAU0UQI7</accession>
<dbReference type="EMBL" id="CP121694">
    <property type="protein sequence ID" value="WRO22560.1"/>
    <property type="molecule type" value="Genomic_DNA"/>
</dbReference>
<protein>
    <submittedName>
        <fullName evidence="1">Uncharacterized protein</fullName>
    </submittedName>
</protein>
<keyword evidence="2" id="KW-1185">Reference proteome</keyword>
<reference evidence="1 2" key="1">
    <citation type="submission" date="2023-04" db="EMBL/GenBank/DDBJ databases">
        <authorList>
            <person name="Hsu D."/>
        </authorList>
    </citation>
    <scope>NUCLEOTIDE SEQUENCE [LARGE SCALE GENOMIC DNA]</scope>
    <source>
        <strain evidence="1 2">MK1</strain>
    </source>
</reference>
<name>A0AAU0UQI7_9FIRM</name>
<dbReference type="AlphaFoldDB" id="A0AAU0UQI7"/>
<gene>
    <name evidence="1" type="ORF">MFMK1_002394</name>
</gene>
<dbReference type="Proteomes" id="UP001329915">
    <property type="component" value="Chromosome"/>
</dbReference>
<sequence>MTKTTGSGIILLTIFLLAALVVALNLPQLPQALSQIKISYDGLDSEKVISNSEQLKIFTDLLNDKFKDSPYYWYGRRQVTFMLGAKETSYLFDGSYLYDNDNKARLKLEDRALTILENNFNSLSSETFAPLTPWSKAEKIFSRKAKAKITDLETGLSFWVQRRGGTYHADVQPLTKEDTIIMKNIFHSRWTWKRRAIIVEAGSQKMAASMNGMPHGQGAINQNNFPGHFCIHFYNSLTHGSRSRDPAHHVMMLKAAGKIEEHLRSATPAETANVFWLAVEQQDQYLLKLTAKITDKVQLKLIERLDDWDDINFTLPESEYDAKTDNFFLIPTELSLLPPKGDRRIPRQTGLVLSREHFRAPWQVNLDLFNY</sequence>
<proteinExistence type="predicted"/>
<evidence type="ECO:0000313" key="1">
    <source>
        <dbReference type="EMBL" id="WRO22560.1"/>
    </source>
</evidence>